<comment type="caution">
    <text evidence="8">The sequence shown here is derived from an EMBL/GenBank/DDBJ whole genome shotgun (WGS) entry which is preliminary data.</text>
</comment>
<evidence type="ECO:0000256" key="5">
    <source>
        <dbReference type="ARBA" id="ARBA00023089"/>
    </source>
</evidence>
<dbReference type="InterPro" id="IPR027417">
    <property type="entry name" value="P-loop_NTPase"/>
</dbReference>
<feature type="region of interest" description="Disordered" evidence="7">
    <location>
        <begin position="1"/>
        <end position="22"/>
    </location>
</feature>
<comment type="similarity">
    <text evidence="1">Belongs to the FLX family.</text>
</comment>
<proteinExistence type="inferred from homology"/>
<feature type="coiled-coil region" evidence="6">
    <location>
        <begin position="115"/>
        <end position="149"/>
    </location>
</feature>
<evidence type="ECO:0008006" key="10">
    <source>
        <dbReference type="Google" id="ProtNLM"/>
    </source>
</evidence>
<name>A0AAD4PE75_PERFH</name>
<evidence type="ECO:0000256" key="7">
    <source>
        <dbReference type="SAM" id="MobiDB-lite"/>
    </source>
</evidence>
<keyword evidence="9" id="KW-1185">Reference proteome</keyword>
<dbReference type="AlphaFoldDB" id="A0AAD4PE75"/>
<gene>
    <name evidence="8" type="ORF">C2S53_015606</name>
</gene>
<organism evidence="8 9">
    <name type="scientific">Perilla frutescens var. hirtella</name>
    <name type="common">Perilla citriodora</name>
    <name type="synonym">Perilla setoyensis</name>
    <dbReference type="NCBI Taxonomy" id="608512"/>
    <lineage>
        <taxon>Eukaryota</taxon>
        <taxon>Viridiplantae</taxon>
        <taxon>Streptophyta</taxon>
        <taxon>Embryophyta</taxon>
        <taxon>Tracheophyta</taxon>
        <taxon>Spermatophyta</taxon>
        <taxon>Magnoliopsida</taxon>
        <taxon>eudicotyledons</taxon>
        <taxon>Gunneridae</taxon>
        <taxon>Pentapetalae</taxon>
        <taxon>asterids</taxon>
        <taxon>lamiids</taxon>
        <taxon>Lamiales</taxon>
        <taxon>Lamiaceae</taxon>
        <taxon>Nepetoideae</taxon>
        <taxon>Elsholtzieae</taxon>
        <taxon>Perilla</taxon>
    </lineage>
</organism>
<keyword evidence="3" id="KW-0221">Differentiation</keyword>
<dbReference type="EMBL" id="SDAM02000019">
    <property type="protein sequence ID" value="KAH6837084.1"/>
    <property type="molecule type" value="Genomic_DNA"/>
</dbReference>
<keyword evidence="4 6" id="KW-0175">Coiled coil</keyword>
<protein>
    <recommendedName>
        <fullName evidence="10">Protein FLC EXPRESSOR</fullName>
    </recommendedName>
</protein>
<dbReference type="GO" id="GO:0030154">
    <property type="term" value="P:cell differentiation"/>
    <property type="evidence" value="ECO:0007669"/>
    <property type="project" value="UniProtKB-KW"/>
</dbReference>
<evidence type="ECO:0000256" key="1">
    <source>
        <dbReference type="ARBA" id="ARBA00005405"/>
    </source>
</evidence>
<dbReference type="Gene3D" id="3.40.50.300">
    <property type="entry name" value="P-loop containing nucleotide triphosphate hydrolases"/>
    <property type="match status" value="1"/>
</dbReference>
<dbReference type="GO" id="GO:0009908">
    <property type="term" value="P:flower development"/>
    <property type="evidence" value="ECO:0007669"/>
    <property type="project" value="UniProtKB-KW"/>
</dbReference>
<keyword evidence="5" id="KW-0287">Flowering</keyword>
<dbReference type="InterPro" id="IPR040353">
    <property type="entry name" value="FLX/FLX-like"/>
</dbReference>
<accession>A0AAD4PE75</accession>
<evidence type="ECO:0000256" key="3">
    <source>
        <dbReference type="ARBA" id="ARBA00022782"/>
    </source>
</evidence>
<sequence length="289" mass="32395">MAGRNHTTLSGSKLRSDHRYADDPDVLRSHSRLTSIEVRLIEDRVAAQSREMETLFIDNQRLAASHVALKQDVVAAKQDLLRLSDTACSVKAERDAQVREVYERSLKLEAEARPNDGLSAELDQIRAEIKVLRAEIEHLSKKLKGIEDDIAAAHPELQEFSELKTDIEAMQREIRKGRAAVEYERKMHSTNFELDEVMEKHLISMAREAEKLRSELANAEKRAMAAIVGAGAAANPGHGYAIHQRTLEHGFGGNSLSDHHAVRQGTFDSSMNYVYGGPRIPHGQYDVQR</sequence>
<evidence type="ECO:0000256" key="2">
    <source>
        <dbReference type="ARBA" id="ARBA00022473"/>
    </source>
</evidence>
<evidence type="ECO:0000313" key="9">
    <source>
        <dbReference type="Proteomes" id="UP001190926"/>
    </source>
</evidence>
<evidence type="ECO:0000256" key="6">
    <source>
        <dbReference type="SAM" id="Coils"/>
    </source>
</evidence>
<dbReference type="PANTHER" id="PTHR33405:SF17">
    <property type="entry name" value="PROTEIN FLC EXPRESSOR"/>
    <property type="match status" value="1"/>
</dbReference>
<reference evidence="8 9" key="1">
    <citation type="journal article" date="2021" name="Nat. Commun.">
        <title>Incipient diploidization of the medicinal plant Perilla within 10,000 years.</title>
        <authorList>
            <person name="Zhang Y."/>
            <person name="Shen Q."/>
            <person name="Leng L."/>
            <person name="Zhang D."/>
            <person name="Chen S."/>
            <person name="Shi Y."/>
            <person name="Ning Z."/>
            <person name="Chen S."/>
        </authorList>
    </citation>
    <scope>NUCLEOTIDE SEQUENCE [LARGE SCALE GENOMIC DNA]</scope>
    <source>
        <strain evidence="9">cv. PC099</strain>
    </source>
</reference>
<dbReference type="Proteomes" id="UP001190926">
    <property type="component" value="Unassembled WGS sequence"/>
</dbReference>
<dbReference type="PANTHER" id="PTHR33405">
    <property type="entry name" value="PROTEIN FLX-LIKE 2"/>
    <property type="match status" value="1"/>
</dbReference>
<evidence type="ECO:0000256" key="4">
    <source>
        <dbReference type="ARBA" id="ARBA00023054"/>
    </source>
</evidence>
<feature type="compositionally biased region" description="Polar residues" evidence="7">
    <location>
        <begin position="1"/>
        <end position="13"/>
    </location>
</feature>
<evidence type="ECO:0000313" key="8">
    <source>
        <dbReference type="EMBL" id="KAH6837084.1"/>
    </source>
</evidence>
<keyword evidence="2" id="KW-0217">Developmental protein</keyword>